<reference evidence="1" key="1">
    <citation type="submission" date="2024-01" db="EMBL/GenBank/DDBJ databases">
        <title>The diversity of rhizobia nodulating Mimosa spp. in eleven states of Brazil covering several biomes is determined by host plant, location, and edaphic factors.</title>
        <authorList>
            <person name="Rouws L."/>
            <person name="Barauna A."/>
            <person name="Beukes C."/>
            <person name="De Faria S.M."/>
            <person name="Gross E."/>
            <person name="Dos Reis Junior F.B."/>
            <person name="Simon M."/>
            <person name="Maluk M."/>
            <person name="Odee D.W."/>
            <person name="Kenicer G."/>
            <person name="Young J.P.W."/>
            <person name="Reis V.M."/>
            <person name="Zilli J."/>
            <person name="James E.K."/>
        </authorList>
    </citation>
    <scope>NUCLEOTIDE SEQUENCE</scope>
    <source>
        <strain evidence="1">JPY452</strain>
    </source>
</reference>
<dbReference type="Proteomes" id="UP001392318">
    <property type="component" value="Unassembled WGS sequence"/>
</dbReference>
<dbReference type="EMBL" id="JAYMRU010000005">
    <property type="protein sequence ID" value="MEM5400355.1"/>
    <property type="molecule type" value="Genomic_DNA"/>
</dbReference>
<comment type="caution">
    <text evidence="1">The sequence shown here is derived from an EMBL/GenBank/DDBJ whole genome shotgun (WGS) entry which is preliminary data.</text>
</comment>
<name>A0ACC6RFN1_9BURK</name>
<evidence type="ECO:0000313" key="1">
    <source>
        <dbReference type="EMBL" id="MEM5400355.1"/>
    </source>
</evidence>
<sequence>MTIRIRMTVDPQSPLDSGTAIVARSEASQVLEHELTQYCKGRIQGRSFLIAGHRGAGKTTMVADVLRRIEQNARNGDLPLRPLQVILHGPSLFSNLGDPPQPESPADVQPDATKPVEDAGTASSASVRVVLTAAAQQATASVERTAADEDHAGNDAAPVSDVEGQAQRALEQVILCLHRAVVVAYMDAFRAWVNDTQARSQASAQDDSDSCLLQPEAQWAELAAQFEIELMEDPRASRLREFYAGVGALQSGVLYGPGSSQTAVGQGANELVALNGICTAHQRISGVISGRDEDKLSKKKEARSEHRVGWQSADFIKPLASVFSGVVVAAGASAGQHALWSSALFGLLTMFGASFAFSSSFSSTKLHERTVDRTFIPDLSVRTLDRVLPTLLRRLVKAGLAPVLVIDELDKIDLQAEDLEKIVSHLKKLMAENVFSCFLTDRGYLELMTMKERSTAYAKTYTNFSHSLFVTHEPADLDKYMNEMFIAEPDEASKIDLDLLKWVLRHRSQMHALALNREIAAIRNDHNEVTATSRELRSSPVYAIDLTLQVAIEHRLNSSEVQRWLRQRPRMRLTLLDALYHISRRWQEAPESELDLTDKGLPAFHADLEKRMNLTEVCGVNGRLSMAEIFKKDDLNMLDTQVRALAKQLCLFAPGFSQPSDLPDPTQGPPSPRQWVISCLLTGDDSVLIRLDKLDDNGKNRYSFRYYPSGERLPPVRIQEEEVPVEEVTLEQQTLKRIEELRAEAAEPAAFLDRLARTLCLIMFDAVGVQSSQSDWEVFYKLADELGVLSPNPPARDVQEAATRLAGAKLWSGSVTALESDLDMLKRFERMIRANLDLIELALCTAARLGALDGAPLRSDAIMRGLRAMSSGLKLAQIGEERVRDVMRSFNQELEERLHLVPHAPAAAATDADSAVERMSTIVDAWYVGRRSDAKTLASAWSSLADAAWKNFGRDSSGALFTEANRPARLELIVCAANARGPGKFFTLNALAPPLEDWTNVAYRALAQPGLLTAGDDRLPPELFPHALRMLGFNLLPREFVAPVLANFAQQSGTAYADLDEMLGPSLNMDAGSLSSVGPNVPATIVIVPRSAARSKTFEWSAPQVSEVMVIMEINALIDALDDQQFAALLKLTSSVELRWDGTPIPDKRERLLTIFGTTVQRADRYV</sequence>
<keyword evidence="2" id="KW-1185">Reference proteome</keyword>
<proteinExistence type="predicted"/>
<protein>
    <submittedName>
        <fullName evidence="1">Uncharacterized protein</fullName>
    </submittedName>
</protein>
<organism evidence="1 2">
    <name type="scientific">Paraburkholderia unamae</name>
    <dbReference type="NCBI Taxonomy" id="219649"/>
    <lineage>
        <taxon>Bacteria</taxon>
        <taxon>Pseudomonadati</taxon>
        <taxon>Pseudomonadota</taxon>
        <taxon>Betaproteobacteria</taxon>
        <taxon>Burkholderiales</taxon>
        <taxon>Burkholderiaceae</taxon>
        <taxon>Paraburkholderia</taxon>
    </lineage>
</organism>
<gene>
    <name evidence="1" type="ORF">VSR83_09695</name>
</gene>
<evidence type="ECO:0000313" key="2">
    <source>
        <dbReference type="Proteomes" id="UP001392318"/>
    </source>
</evidence>
<accession>A0ACC6RFN1</accession>